<keyword evidence="2" id="KW-0732">Signal</keyword>
<dbReference type="EMBL" id="JBHSGA010000003">
    <property type="protein sequence ID" value="MFC4525092.1"/>
    <property type="molecule type" value="Genomic_DNA"/>
</dbReference>
<protein>
    <submittedName>
        <fullName evidence="3">Uncharacterized protein</fullName>
    </submittedName>
</protein>
<gene>
    <name evidence="3" type="ORF">ACFO5W_00465</name>
</gene>
<organism evidence="3 4">
    <name type="scientific">Dyella halodurans</name>
    <dbReference type="NCBI Taxonomy" id="1920171"/>
    <lineage>
        <taxon>Bacteria</taxon>
        <taxon>Pseudomonadati</taxon>
        <taxon>Pseudomonadota</taxon>
        <taxon>Gammaproteobacteria</taxon>
        <taxon>Lysobacterales</taxon>
        <taxon>Rhodanobacteraceae</taxon>
        <taxon>Dyella</taxon>
    </lineage>
</organism>
<evidence type="ECO:0000313" key="4">
    <source>
        <dbReference type="Proteomes" id="UP001595961"/>
    </source>
</evidence>
<accession>A0ABV9BWP6</accession>
<dbReference type="RefSeq" id="WP_266150000.1">
    <property type="nucleotide sequence ID" value="NZ_CP064028.1"/>
</dbReference>
<dbReference type="Proteomes" id="UP001595961">
    <property type="component" value="Unassembled WGS sequence"/>
</dbReference>
<reference evidence="4" key="1">
    <citation type="journal article" date="2019" name="Int. J. Syst. Evol. Microbiol.">
        <title>The Global Catalogue of Microorganisms (GCM) 10K type strain sequencing project: providing services to taxonomists for standard genome sequencing and annotation.</title>
        <authorList>
            <consortium name="The Broad Institute Genomics Platform"/>
            <consortium name="The Broad Institute Genome Sequencing Center for Infectious Disease"/>
            <person name="Wu L."/>
            <person name="Ma J."/>
        </authorList>
    </citation>
    <scope>NUCLEOTIDE SEQUENCE [LARGE SCALE GENOMIC DNA]</scope>
    <source>
        <strain evidence="4">CCM 4481</strain>
    </source>
</reference>
<evidence type="ECO:0000313" key="3">
    <source>
        <dbReference type="EMBL" id="MFC4525092.1"/>
    </source>
</evidence>
<feature type="chain" id="PRO_5045731233" evidence="2">
    <location>
        <begin position="19"/>
        <end position="176"/>
    </location>
</feature>
<evidence type="ECO:0000256" key="1">
    <source>
        <dbReference type="SAM" id="MobiDB-lite"/>
    </source>
</evidence>
<keyword evidence="4" id="KW-1185">Reference proteome</keyword>
<sequence>MKISIFVILLAFSIESFAQGCVPARIELTGKGATDQSGTLLKFSMKYLGCEPLRVQRESLPWGARGAIGLTVIENNGLQTPLEQLGYISDPDSDDIELIPGKEYSGAIGLSTRFRDIDSARLASGVTVSWVYTLQSRTGVVIGPVQGSVVIGGSNDQNRGQSAPSLKVDTDASFGR</sequence>
<evidence type="ECO:0000256" key="2">
    <source>
        <dbReference type="SAM" id="SignalP"/>
    </source>
</evidence>
<name>A0ABV9BWP6_9GAMM</name>
<proteinExistence type="predicted"/>
<feature type="region of interest" description="Disordered" evidence="1">
    <location>
        <begin position="153"/>
        <end position="176"/>
    </location>
</feature>
<feature type="compositionally biased region" description="Polar residues" evidence="1">
    <location>
        <begin position="154"/>
        <end position="164"/>
    </location>
</feature>
<comment type="caution">
    <text evidence="3">The sequence shown here is derived from an EMBL/GenBank/DDBJ whole genome shotgun (WGS) entry which is preliminary data.</text>
</comment>
<feature type="signal peptide" evidence="2">
    <location>
        <begin position="1"/>
        <end position="18"/>
    </location>
</feature>